<name>A0A9P4MWW4_9PLEO</name>
<evidence type="ECO:0000313" key="2">
    <source>
        <dbReference type="Proteomes" id="UP000800093"/>
    </source>
</evidence>
<evidence type="ECO:0000313" key="1">
    <source>
        <dbReference type="EMBL" id="KAF2260640.1"/>
    </source>
</evidence>
<protein>
    <submittedName>
        <fullName evidence="1">Uncharacterized protein</fullName>
    </submittedName>
</protein>
<organism evidence="1 2">
    <name type="scientific">Lojkania enalia</name>
    <dbReference type="NCBI Taxonomy" id="147567"/>
    <lineage>
        <taxon>Eukaryota</taxon>
        <taxon>Fungi</taxon>
        <taxon>Dikarya</taxon>
        <taxon>Ascomycota</taxon>
        <taxon>Pezizomycotina</taxon>
        <taxon>Dothideomycetes</taxon>
        <taxon>Pleosporomycetidae</taxon>
        <taxon>Pleosporales</taxon>
        <taxon>Pleosporales incertae sedis</taxon>
        <taxon>Lojkania</taxon>
    </lineage>
</organism>
<sequence length="186" mass="21310">MSLSIVSFGELFTWLVQLLPHSNQYSGSITAKLIAGSQFGRLFTPKESRAEVGRVDYARDLVAFLKANTEFWKLKDSYKTEELGYSYADIHGFTLDEVQDNFLKRYEWVGRLNNVTKIGKKPADLEPLNLENPQFLKLLKEYRKLSYKPNTTPSPYISTMATYSTTEPEPTLLLGFNRKLSPSRPK</sequence>
<proteinExistence type="predicted"/>
<comment type="caution">
    <text evidence="1">The sequence shown here is derived from an EMBL/GenBank/DDBJ whole genome shotgun (WGS) entry which is preliminary data.</text>
</comment>
<keyword evidence="2" id="KW-1185">Reference proteome</keyword>
<reference evidence="2" key="1">
    <citation type="journal article" date="2020" name="Stud. Mycol.">
        <title>101 Dothideomycetes genomes: A test case for predicting lifestyles and emergence of pathogens.</title>
        <authorList>
            <person name="Haridas S."/>
            <person name="Albert R."/>
            <person name="Binder M."/>
            <person name="Bloem J."/>
            <person name="LaButti K."/>
            <person name="Salamov A."/>
            <person name="Andreopoulos B."/>
            <person name="Baker S."/>
            <person name="Barry K."/>
            <person name="Bills G."/>
            <person name="Bluhm B."/>
            <person name="Cannon C."/>
            <person name="Castanera R."/>
            <person name="Culley D."/>
            <person name="Daum C."/>
            <person name="Ezra D."/>
            <person name="Gonzalez J."/>
            <person name="Henrissat B."/>
            <person name="Kuo A."/>
            <person name="Liang C."/>
            <person name="Lipzen A."/>
            <person name="Lutzoni F."/>
            <person name="Magnuson J."/>
            <person name="Mondo S."/>
            <person name="Nolan M."/>
            <person name="Ohm R."/>
            <person name="Pangilinan J."/>
            <person name="Park H.-J."/>
            <person name="Ramirez L."/>
            <person name="Alfaro M."/>
            <person name="Sun H."/>
            <person name="Tritt A."/>
            <person name="Yoshinaga Y."/>
            <person name="Zwiers L.-H."/>
            <person name="Turgeon B."/>
            <person name="Goodwin S."/>
            <person name="Spatafora J."/>
            <person name="Crous P."/>
            <person name="Grigoriev I."/>
        </authorList>
    </citation>
    <scope>NUCLEOTIDE SEQUENCE [LARGE SCALE GENOMIC DNA]</scope>
    <source>
        <strain evidence="2">CBS 304.66</strain>
    </source>
</reference>
<dbReference type="AlphaFoldDB" id="A0A9P4MWW4"/>
<gene>
    <name evidence="1" type="ORF">CC78DRAFT_584642</name>
</gene>
<dbReference type="Proteomes" id="UP000800093">
    <property type="component" value="Unassembled WGS sequence"/>
</dbReference>
<accession>A0A9P4MWW4</accession>
<dbReference type="EMBL" id="ML986676">
    <property type="protein sequence ID" value="KAF2260640.1"/>
    <property type="molecule type" value="Genomic_DNA"/>
</dbReference>